<dbReference type="InterPro" id="IPR010127">
    <property type="entry name" value="Phasin_subfam-1"/>
</dbReference>
<dbReference type="InterPro" id="IPR018968">
    <property type="entry name" value="Phasin"/>
</dbReference>
<keyword evidence="4" id="KW-1185">Reference proteome</keyword>
<organism evidence="3 4">
    <name type="scientific">Oharaeibacter diazotrophicus</name>
    <dbReference type="NCBI Taxonomy" id="1920512"/>
    <lineage>
        <taxon>Bacteria</taxon>
        <taxon>Pseudomonadati</taxon>
        <taxon>Pseudomonadota</taxon>
        <taxon>Alphaproteobacteria</taxon>
        <taxon>Hyphomicrobiales</taxon>
        <taxon>Pleomorphomonadaceae</taxon>
        <taxon>Oharaeibacter</taxon>
    </lineage>
</organism>
<evidence type="ECO:0000313" key="3">
    <source>
        <dbReference type="EMBL" id="TDP85356.1"/>
    </source>
</evidence>
<proteinExistence type="predicted"/>
<evidence type="ECO:0000256" key="1">
    <source>
        <dbReference type="SAM" id="MobiDB-lite"/>
    </source>
</evidence>
<name>A0A4R6RI70_9HYPH</name>
<dbReference type="NCBIfam" id="TIGR01985">
    <property type="entry name" value="phasin_2"/>
    <property type="match status" value="1"/>
</dbReference>
<dbReference type="AlphaFoldDB" id="A0A4R6RI70"/>
<protein>
    <submittedName>
        <fullName evidence="3">Phasin</fullName>
    </submittedName>
</protein>
<dbReference type="NCBIfam" id="TIGR01841">
    <property type="entry name" value="phasin"/>
    <property type="match status" value="1"/>
</dbReference>
<comment type="caution">
    <text evidence="3">The sequence shown here is derived from an EMBL/GenBank/DDBJ whole genome shotgun (WGS) entry which is preliminary data.</text>
</comment>
<dbReference type="EMBL" id="SNXY01000007">
    <property type="protein sequence ID" value="TDP85356.1"/>
    <property type="molecule type" value="Genomic_DNA"/>
</dbReference>
<feature type="domain" description="Phasin" evidence="2">
    <location>
        <begin position="84"/>
        <end position="160"/>
    </location>
</feature>
<evidence type="ECO:0000313" key="4">
    <source>
        <dbReference type="Proteomes" id="UP000294547"/>
    </source>
</evidence>
<sequence>MTEAEKTTAAVAAPAAPKAARKPAAAPKAETFEAFAMGNLEFPEAFRDAAEKSVKQAKEGYEKFRAAAEEATDLIEDQIETTRTGITAINVKALEAAKANADATFKFAKDVLGVKTFAEVIELQSAFARQQFELATAQAKEMQELVQKLATESSQPVKDAFTKFVKDIKAA</sequence>
<reference evidence="3 4" key="1">
    <citation type="submission" date="2019-03" db="EMBL/GenBank/DDBJ databases">
        <title>Genomic Encyclopedia of Type Strains, Phase IV (KMG-IV): sequencing the most valuable type-strain genomes for metagenomic binning, comparative biology and taxonomic classification.</title>
        <authorList>
            <person name="Goeker M."/>
        </authorList>
    </citation>
    <scope>NUCLEOTIDE SEQUENCE [LARGE SCALE GENOMIC DNA]</scope>
    <source>
        <strain evidence="3 4">DSM 102969</strain>
    </source>
</reference>
<evidence type="ECO:0000259" key="2">
    <source>
        <dbReference type="Pfam" id="PF09361"/>
    </source>
</evidence>
<dbReference type="InterPro" id="IPR010234">
    <property type="entry name" value="Phasin_subfam-2"/>
</dbReference>
<dbReference type="Pfam" id="PF09361">
    <property type="entry name" value="Phasin_2"/>
    <property type="match status" value="1"/>
</dbReference>
<feature type="region of interest" description="Disordered" evidence="1">
    <location>
        <begin position="1"/>
        <end position="24"/>
    </location>
</feature>
<feature type="compositionally biased region" description="Low complexity" evidence="1">
    <location>
        <begin position="7"/>
        <end position="24"/>
    </location>
</feature>
<dbReference type="RefSeq" id="WP_207620519.1">
    <property type="nucleotide sequence ID" value="NZ_BSPM01000004.1"/>
</dbReference>
<accession>A0A4R6RI70</accession>
<gene>
    <name evidence="3" type="ORF">EDD54_2208</name>
</gene>
<dbReference type="Proteomes" id="UP000294547">
    <property type="component" value="Unassembled WGS sequence"/>
</dbReference>